<evidence type="ECO:0000313" key="1">
    <source>
        <dbReference type="EMBL" id="PHZ28914.1"/>
    </source>
</evidence>
<gene>
    <name evidence="1" type="ORF">CS533_02670</name>
</gene>
<dbReference type="Proteomes" id="UP000229378">
    <property type="component" value="Unassembled WGS sequence"/>
</dbReference>
<reference evidence="1 2" key="1">
    <citation type="submission" date="2017-10" db="EMBL/GenBank/DDBJ databases">
        <authorList>
            <person name="Banno H."/>
            <person name="Chua N.-H."/>
        </authorList>
    </citation>
    <scope>NUCLEOTIDE SEQUENCE [LARGE SCALE GENOMIC DNA]</scope>
    <source>
        <strain evidence="1 2">SCPM-O-B-7607</strain>
    </source>
</reference>
<organism evidence="1 2">
    <name type="scientific">Yersinia bercovieri</name>
    <dbReference type="NCBI Taxonomy" id="634"/>
    <lineage>
        <taxon>Bacteria</taxon>
        <taxon>Pseudomonadati</taxon>
        <taxon>Pseudomonadota</taxon>
        <taxon>Gammaproteobacteria</taxon>
        <taxon>Enterobacterales</taxon>
        <taxon>Yersiniaceae</taxon>
        <taxon>Yersinia</taxon>
    </lineage>
</organism>
<proteinExistence type="predicted"/>
<accession>A0A2G4U6Q6</accession>
<comment type="caution">
    <text evidence="1">The sequence shown here is derived from an EMBL/GenBank/DDBJ whole genome shotgun (WGS) entry which is preliminary data.</text>
</comment>
<name>A0A2G4U6Q6_YERBE</name>
<sequence>MTMNFKVGDILPNTPHLFADLAELVTLINFSGRNDLHKNDLITLSTQSNTSIDEIDQEQIDISREGSDAERSDRQERQLEDVWTQLEYRQSSLGDAYPFIIERDFISLKENLTPTQRVYNLLVACSRLWSFKSNRGLMQKWAKYFTIVSKYSLTALLPAHASVRIFDANSDDRRNYYGTDLRQALRILGKDLAVPSIIEAECDKADSSGDAGFDLIATVDFLDGLSSNFGILGQCGAQGKEWPKKTLEAHAIKLRTYYQVHFDHPAVMFTPVFYRDSVGDWVDSSCCPGVIILDRARILHLLAKTNHIEEIIAFEWFSDFENAINTMVLE</sequence>
<evidence type="ECO:0000313" key="2">
    <source>
        <dbReference type="Proteomes" id="UP000229378"/>
    </source>
</evidence>
<dbReference type="AlphaFoldDB" id="A0A2G4U6Q6"/>
<protein>
    <submittedName>
        <fullName evidence="1">Uncharacterized protein</fullName>
    </submittedName>
</protein>
<dbReference type="EMBL" id="PEHN01000002">
    <property type="protein sequence ID" value="PHZ28914.1"/>
    <property type="molecule type" value="Genomic_DNA"/>
</dbReference>